<dbReference type="Gene3D" id="2.160.20.70">
    <property type="match status" value="1"/>
</dbReference>
<dbReference type="SMART" id="SM00673">
    <property type="entry name" value="CARP"/>
    <property type="match status" value="2"/>
</dbReference>
<dbReference type="GO" id="GO:0008179">
    <property type="term" value="F:adenylate cyclase binding"/>
    <property type="evidence" value="ECO:0007669"/>
    <property type="project" value="TreeGrafter"/>
</dbReference>
<gene>
    <name evidence="3" type="ORF">CSUI_010186</name>
</gene>
<dbReference type="Proteomes" id="UP000221165">
    <property type="component" value="Unassembled WGS sequence"/>
</dbReference>
<dbReference type="GO" id="GO:0003779">
    <property type="term" value="F:actin binding"/>
    <property type="evidence" value="ECO:0007669"/>
    <property type="project" value="InterPro"/>
</dbReference>
<evidence type="ECO:0000313" key="3">
    <source>
        <dbReference type="EMBL" id="PHJ16003.1"/>
    </source>
</evidence>
<dbReference type="InterPro" id="IPR006599">
    <property type="entry name" value="CARP_motif"/>
</dbReference>
<evidence type="ECO:0000256" key="1">
    <source>
        <dbReference type="ARBA" id="ARBA00007659"/>
    </source>
</evidence>
<dbReference type="InterPro" id="IPR016098">
    <property type="entry name" value="CAP/MinC_C"/>
</dbReference>
<dbReference type="OrthoDB" id="1601at2759"/>
<dbReference type="Pfam" id="PF08603">
    <property type="entry name" value="CAP_C"/>
    <property type="match status" value="1"/>
</dbReference>
<dbReference type="SUPFAM" id="SSF69340">
    <property type="entry name" value="C-terminal domain of adenylylcyclase associated protein"/>
    <property type="match status" value="1"/>
</dbReference>
<dbReference type="VEuPathDB" id="ToxoDB:CSUI_010186"/>
<accession>A0A2C6KHY1</accession>
<name>A0A2C6KHY1_9APIC</name>
<comment type="caution">
    <text evidence="3">The sequence shown here is derived from an EMBL/GenBank/DDBJ whole genome shotgun (WGS) entry which is preliminary data.</text>
</comment>
<protein>
    <submittedName>
        <fullName evidence="3">Cyclase-associated protein</fullName>
    </submittedName>
</protein>
<dbReference type="GeneID" id="94433502"/>
<dbReference type="InterPro" id="IPR017901">
    <property type="entry name" value="C-CAP_CF_C-like"/>
</dbReference>
<dbReference type="RefSeq" id="XP_067917735.1">
    <property type="nucleotide sequence ID" value="XM_068070291.1"/>
</dbReference>
<evidence type="ECO:0000259" key="2">
    <source>
        <dbReference type="PROSITE" id="PS51329"/>
    </source>
</evidence>
<dbReference type="EMBL" id="MIGC01006828">
    <property type="protein sequence ID" value="PHJ16003.1"/>
    <property type="molecule type" value="Genomic_DNA"/>
</dbReference>
<proteinExistence type="inferred from homology"/>
<dbReference type="InterPro" id="IPR013912">
    <property type="entry name" value="Adenylate_cyclase-assoc_CAP_C"/>
</dbReference>
<dbReference type="GO" id="GO:0007015">
    <property type="term" value="P:actin filament organization"/>
    <property type="evidence" value="ECO:0007669"/>
    <property type="project" value="TreeGrafter"/>
</dbReference>
<dbReference type="GO" id="GO:0005737">
    <property type="term" value="C:cytoplasm"/>
    <property type="evidence" value="ECO:0007669"/>
    <property type="project" value="TreeGrafter"/>
</dbReference>
<dbReference type="GO" id="GO:0019933">
    <property type="term" value="P:cAMP-mediated signaling"/>
    <property type="evidence" value="ECO:0007669"/>
    <property type="project" value="TreeGrafter"/>
</dbReference>
<keyword evidence="4" id="KW-1185">Reference proteome</keyword>
<dbReference type="InterPro" id="IPR036223">
    <property type="entry name" value="CAP_C_sf"/>
</dbReference>
<dbReference type="AlphaFoldDB" id="A0A2C6KHY1"/>
<dbReference type="PANTHER" id="PTHR10652">
    <property type="entry name" value="ADENYLYL CYCLASE-ASSOCIATED PROTEIN"/>
    <property type="match status" value="1"/>
</dbReference>
<dbReference type="InterPro" id="IPR001837">
    <property type="entry name" value="Adenylate_cyclase-assoc_CAP"/>
</dbReference>
<feature type="domain" description="C-CAP/cofactor C-like" evidence="2">
    <location>
        <begin position="49"/>
        <end position="189"/>
    </location>
</feature>
<sequence length="212" mass="23198">MCRLFVAFGAVPGFNMNGFFSFHGKGAKAKGAPSPTPAASAPSAKTAPPPAAELLELQGDTWRVWNFVDKKDIVKLSEATMRQKVQIRDCKKVAIQIDSKVNSVIIDNCEELRLCVSSLISGAEFVNCRKVKFQVTGVCPSIAIDKCSGVDLFLSKDSKETEITTSKSGEMNVNFPKDGADGDWVELPIPEQFHHRIKDGSLDTRVSELYSR</sequence>
<evidence type="ECO:0000313" key="4">
    <source>
        <dbReference type="Proteomes" id="UP000221165"/>
    </source>
</evidence>
<dbReference type="PANTHER" id="PTHR10652:SF0">
    <property type="entry name" value="ADENYLYL CYCLASE-ASSOCIATED PROTEIN"/>
    <property type="match status" value="1"/>
</dbReference>
<organism evidence="3 4">
    <name type="scientific">Cystoisospora suis</name>
    <dbReference type="NCBI Taxonomy" id="483139"/>
    <lineage>
        <taxon>Eukaryota</taxon>
        <taxon>Sar</taxon>
        <taxon>Alveolata</taxon>
        <taxon>Apicomplexa</taxon>
        <taxon>Conoidasida</taxon>
        <taxon>Coccidia</taxon>
        <taxon>Eucoccidiorida</taxon>
        <taxon>Eimeriorina</taxon>
        <taxon>Sarcocystidae</taxon>
        <taxon>Cystoisospora</taxon>
    </lineage>
</organism>
<reference evidence="3 4" key="1">
    <citation type="journal article" date="2017" name="Int. J. Parasitol.">
        <title>The genome of the protozoan parasite Cystoisospora suis and a reverse vaccinology approach to identify vaccine candidates.</title>
        <authorList>
            <person name="Palmieri N."/>
            <person name="Shrestha A."/>
            <person name="Ruttkowski B."/>
            <person name="Beck T."/>
            <person name="Vogl C."/>
            <person name="Tomley F."/>
            <person name="Blake D.P."/>
            <person name="Joachim A."/>
        </authorList>
    </citation>
    <scope>NUCLEOTIDE SEQUENCE [LARGE SCALE GENOMIC DNA]</scope>
    <source>
        <strain evidence="3 4">Wien I</strain>
    </source>
</reference>
<dbReference type="PROSITE" id="PS51329">
    <property type="entry name" value="C_CAP_COFACTOR_C"/>
    <property type="match status" value="1"/>
</dbReference>
<comment type="similarity">
    <text evidence="1">Belongs to the CAP family.</text>
</comment>